<protein>
    <recommendedName>
        <fullName evidence="3">HDOD domain-containing protein</fullName>
    </recommendedName>
</protein>
<keyword evidence="2" id="KW-1185">Reference proteome</keyword>
<dbReference type="PANTHER" id="PTHR43155">
    <property type="entry name" value="CYCLIC DI-GMP PHOSPHODIESTERASE PA4108-RELATED"/>
    <property type="match status" value="1"/>
</dbReference>
<dbReference type="EMBL" id="CP139487">
    <property type="protein sequence ID" value="WPU66310.1"/>
    <property type="molecule type" value="Genomic_DNA"/>
</dbReference>
<evidence type="ECO:0000313" key="2">
    <source>
        <dbReference type="Proteomes" id="UP001324634"/>
    </source>
</evidence>
<dbReference type="Gene3D" id="1.10.3210.10">
    <property type="entry name" value="Hypothetical protein af1432"/>
    <property type="match status" value="1"/>
</dbReference>
<dbReference type="KEGG" id="psti:SOO65_06080"/>
<dbReference type="AlphaFoldDB" id="A0AAX4HSH8"/>
<evidence type="ECO:0000313" key="1">
    <source>
        <dbReference type="EMBL" id="WPU66310.1"/>
    </source>
</evidence>
<proteinExistence type="predicted"/>
<dbReference type="SUPFAM" id="SSF109604">
    <property type="entry name" value="HD-domain/PDEase-like"/>
    <property type="match status" value="1"/>
</dbReference>
<dbReference type="Proteomes" id="UP001324634">
    <property type="component" value="Chromosome"/>
</dbReference>
<gene>
    <name evidence="1" type="ORF">SOO65_06080</name>
</gene>
<sequence length="340" mass="39675">MLATQGFHSFIEQHRLSLKLRPILVGELYLARKLEHPVYIFKNGFFYPVINEGSVPSKDQINALIKNSHKEVYVYPSDVVEIKKNLETALVKVTRSLSVGDPLENGTKDMKLLSLNLSGLYQNPHSDEMLMLQFQSTQNLSKFLLENKKFQPYFYQNLIRENFHFTLSQPMLSSVLLLSFLQSIHLFHDKEVENLFLASYLKDIGISMIPGDKYDLKTLTTRDQELFANHADFSFDLLEGRVPLSKNYLTIIKHHHFLNDKMKDLLQRDKKKMKDPEIIFGIESTLVSVFDILVAMTSERPYRKSMSLYQSLELIKKMMADDYPQEFRALVVFLKQFYKN</sequence>
<name>A0AAX4HSH8_9BACT</name>
<reference evidence="1 2" key="1">
    <citation type="submission" date="2023-11" db="EMBL/GenBank/DDBJ databases">
        <title>Peredibacter starrii A3.12.</title>
        <authorList>
            <person name="Mitchell R.J."/>
        </authorList>
    </citation>
    <scope>NUCLEOTIDE SEQUENCE [LARGE SCALE GENOMIC DNA]</scope>
    <source>
        <strain evidence="1 2">A3.12</strain>
    </source>
</reference>
<accession>A0AAX4HSH8</accession>
<dbReference type="RefSeq" id="WP_321398397.1">
    <property type="nucleotide sequence ID" value="NZ_CP139487.1"/>
</dbReference>
<evidence type="ECO:0008006" key="3">
    <source>
        <dbReference type="Google" id="ProtNLM"/>
    </source>
</evidence>
<organism evidence="1 2">
    <name type="scientific">Peredibacter starrii</name>
    <dbReference type="NCBI Taxonomy" id="28202"/>
    <lineage>
        <taxon>Bacteria</taxon>
        <taxon>Pseudomonadati</taxon>
        <taxon>Bdellovibrionota</taxon>
        <taxon>Bacteriovoracia</taxon>
        <taxon>Bacteriovoracales</taxon>
        <taxon>Bacteriovoracaceae</taxon>
        <taxon>Peredibacter</taxon>
    </lineage>
</organism>
<dbReference type="Pfam" id="PF13487">
    <property type="entry name" value="HD_5"/>
    <property type="match status" value="1"/>
</dbReference>